<dbReference type="PROSITE" id="PS51257">
    <property type="entry name" value="PROKAR_LIPOPROTEIN"/>
    <property type="match status" value="1"/>
</dbReference>
<sequence>MRTALLPAALATAALGVSAVSCADASRTSDTTAGATVQDLRVGAVCSSHFAFATDVSCGLVGFGDVRFHCAGEHGDEPCPRTRSVTFENIGRTSVRLVAVSGSAPGERHESVSRALPTGARATVAPRAGDGYLYDVLLRADTGSAAVGVVAVS</sequence>
<evidence type="ECO:0000313" key="2">
    <source>
        <dbReference type="EMBL" id="SNS59394.1"/>
    </source>
</evidence>
<feature type="chain" id="PRO_5038772620" description="Lipoprotein" evidence="1">
    <location>
        <begin position="24"/>
        <end position="153"/>
    </location>
</feature>
<name>A0A239FU08_9ACTN</name>
<accession>A0A239FU08</accession>
<evidence type="ECO:0000256" key="1">
    <source>
        <dbReference type="SAM" id="SignalP"/>
    </source>
</evidence>
<organism evidence="2 3">
    <name type="scientific">Actinacidiphila glaucinigra</name>
    <dbReference type="NCBI Taxonomy" id="235986"/>
    <lineage>
        <taxon>Bacteria</taxon>
        <taxon>Bacillati</taxon>
        <taxon>Actinomycetota</taxon>
        <taxon>Actinomycetes</taxon>
        <taxon>Kitasatosporales</taxon>
        <taxon>Streptomycetaceae</taxon>
        <taxon>Actinacidiphila</taxon>
    </lineage>
</organism>
<dbReference type="AlphaFoldDB" id="A0A239FU08"/>
<feature type="signal peptide" evidence="1">
    <location>
        <begin position="1"/>
        <end position="23"/>
    </location>
</feature>
<gene>
    <name evidence="2" type="ORF">SAMN05216252_10744</name>
</gene>
<dbReference type="OrthoDB" id="4307348at2"/>
<reference evidence="2 3" key="1">
    <citation type="submission" date="2017-06" db="EMBL/GenBank/DDBJ databases">
        <authorList>
            <person name="Kim H.J."/>
            <person name="Triplett B.A."/>
        </authorList>
    </citation>
    <scope>NUCLEOTIDE SEQUENCE [LARGE SCALE GENOMIC DNA]</scope>
    <source>
        <strain evidence="2 3">CGMCC 4.1858</strain>
    </source>
</reference>
<dbReference type="Proteomes" id="UP000198280">
    <property type="component" value="Unassembled WGS sequence"/>
</dbReference>
<keyword evidence="1" id="KW-0732">Signal</keyword>
<protein>
    <recommendedName>
        <fullName evidence="4">Lipoprotein</fullName>
    </recommendedName>
</protein>
<evidence type="ECO:0008006" key="4">
    <source>
        <dbReference type="Google" id="ProtNLM"/>
    </source>
</evidence>
<keyword evidence="3" id="KW-1185">Reference proteome</keyword>
<proteinExistence type="predicted"/>
<dbReference type="EMBL" id="FZOF01000007">
    <property type="protein sequence ID" value="SNS59394.1"/>
    <property type="molecule type" value="Genomic_DNA"/>
</dbReference>
<evidence type="ECO:0000313" key="3">
    <source>
        <dbReference type="Proteomes" id="UP000198280"/>
    </source>
</evidence>
<dbReference type="RefSeq" id="WP_089224508.1">
    <property type="nucleotide sequence ID" value="NZ_FZOF01000007.1"/>
</dbReference>